<keyword evidence="17" id="KW-0175">Coiled coil</keyword>
<evidence type="ECO:0000256" key="21">
    <source>
        <dbReference type="ARBA" id="ARBA00038443"/>
    </source>
</evidence>
<evidence type="ECO:0000256" key="14">
    <source>
        <dbReference type="ARBA" id="ARBA00022927"/>
    </source>
</evidence>
<keyword evidence="14" id="KW-0653">Protein transport</keyword>
<keyword evidence="8" id="KW-0488">Methylation</keyword>
<dbReference type="InterPro" id="IPR045107">
    <property type="entry name" value="SAC3/GANP/THP3"/>
</dbReference>
<dbReference type="GO" id="GO:0005737">
    <property type="term" value="C:cytoplasm"/>
    <property type="evidence" value="ECO:0007669"/>
    <property type="project" value="UniProtKB-SubCell"/>
</dbReference>
<feature type="compositionally biased region" description="Basic and acidic residues" evidence="24">
    <location>
        <begin position="780"/>
        <end position="795"/>
    </location>
</feature>
<evidence type="ECO:0000256" key="18">
    <source>
        <dbReference type="ARBA" id="ARBA00023132"/>
    </source>
</evidence>
<evidence type="ECO:0000313" key="27">
    <source>
        <dbReference type="Proteomes" id="UP001159042"/>
    </source>
</evidence>
<accession>A0AAV8W8D1</accession>
<keyword evidence="19" id="KW-0539">Nucleus</keyword>
<comment type="function">
    <text evidence="22">As a component of the TREX-2 complex, involved in the export of mRNAs to the cytoplasm through the nuclear pores. Through the acetylation of histones, affects the assembly of nucleosomes at immunoglobulin variable region genes and promotes the recruitment and positioning of transcription complex to favor DNA cytosine deaminase AICDA/AID targeting, hence promoting somatic hypermutations.</text>
</comment>
<proteinExistence type="inferred from homology"/>
<dbReference type="EMBL" id="JANEYG010000005">
    <property type="protein sequence ID" value="KAJ8922913.1"/>
    <property type="molecule type" value="Genomic_DNA"/>
</dbReference>
<evidence type="ECO:0000313" key="26">
    <source>
        <dbReference type="EMBL" id="KAJ8922913.1"/>
    </source>
</evidence>
<dbReference type="GO" id="GO:0070390">
    <property type="term" value="C:transcription export complex 2"/>
    <property type="evidence" value="ECO:0007669"/>
    <property type="project" value="TreeGrafter"/>
</dbReference>
<keyword evidence="18" id="KW-0906">Nuclear pore complex</keyword>
<keyword evidence="13" id="KW-0391">Immunity</keyword>
<evidence type="ECO:0000256" key="7">
    <source>
        <dbReference type="ARBA" id="ARBA00022454"/>
    </source>
</evidence>
<dbReference type="GO" id="GO:0015031">
    <property type="term" value="P:protein transport"/>
    <property type="evidence" value="ECO:0007669"/>
    <property type="project" value="UniProtKB-KW"/>
</dbReference>
<evidence type="ECO:0000256" key="20">
    <source>
        <dbReference type="ARBA" id="ARBA00023315"/>
    </source>
</evidence>
<evidence type="ECO:0000256" key="2">
    <source>
        <dbReference type="ARBA" id="ARBA00004496"/>
    </source>
</evidence>
<comment type="similarity">
    <text evidence="21">Belongs to the SAC3 family.</text>
</comment>
<evidence type="ECO:0000256" key="16">
    <source>
        <dbReference type="ARBA" id="ARBA00023010"/>
    </source>
</evidence>
<keyword evidence="10" id="KW-0597">Phosphoprotein</keyword>
<evidence type="ECO:0000256" key="24">
    <source>
        <dbReference type="SAM" id="MobiDB-lite"/>
    </source>
</evidence>
<dbReference type="GO" id="GO:0003676">
    <property type="term" value="F:nucleic acid binding"/>
    <property type="evidence" value="ECO:0007669"/>
    <property type="project" value="InterPro"/>
</dbReference>
<evidence type="ECO:0000256" key="22">
    <source>
        <dbReference type="ARBA" id="ARBA00055631"/>
    </source>
</evidence>
<dbReference type="InterPro" id="IPR005062">
    <property type="entry name" value="SAC3/GANP/THP3_conserved"/>
</dbReference>
<keyword evidence="27" id="KW-1185">Reference proteome</keyword>
<dbReference type="GO" id="GO:0005694">
    <property type="term" value="C:chromosome"/>
    <property type="evidence" value="ECO:0007669"/>
    <property type="project" value="UniProtKB-SubCell"/>
</dbReference>
<comment type="subcellular location">
    <subcellularLocation>
        <location evidence="1">Chromosome</location>
    </subcellularLocation>
    <subcellularLocation>
        <location evidence="2">Cytoplasm</location>
    </subcellularLocation>
    <subcellularLocation>
        <location evidence="3">Nucleus</location>
        <location evidence="3">Nuclear pore complex</location>
    </subcellularLocation>
    <subcellularLocation>
        <location evidence="4">Nucleus</location>
        <location evidence="4">Nucleoplasm</location>
    </subcellularLocation>
</comment>
<comment type="caution">
    <text evidence="26">The sequence shown here is derived from an EMBL/GenBank/DDBJ whole genome shotgun (WGS) entry which is preliminary data.</text>
</comment>
<protein>
    <recommendedName>
        <fullName evidence="23">Germinal-center associated nuclear protein</fullName>
        <ecNumber evidence="5">2.3.1.48</ecNumber>
    </recommendedName>
</protein>
<evidence type="ECO:0000256" key="1">
    <source>
        <dbReference type="ARBA" id="ARBA00004286"/>
    </source>
</evidence>
<dbReference type="GO" id="GO:0006406">
    <property type="term" value="P:mRNA export from nucleus"/>
    <property type="evidence" value="ECO:0007669"/>
    <property type="project" value="TreeGrafter"/>
</dbReference>
<dbReference type="InterPro" id="IPR035979">
    <property type="entry name" value="RBD_domain_sf"/>
</dbReference>
<evidence type="ECO:0000256" key="19">
    <source>
        <dbReference type="ARBA" id="ARBA00023242"/>
    </source>
</evidence>
<keyword evidence="9" id="KW-0963">Cytoplasm</keyword>
<evidence type="ECO:0000256" key="4">
    <source>
        <dbReference type="ARBA" id="ARBA00004642"/>
    </source>
</evidence>
<evidence type="ECO:0000256" key="15">
    <source>
        <dbReference type="ARBA" id="ARBA00022990"/>
    </source>
</evidence>
<keyword evidence="20" id="KW-0012">Acyltransferase</keyword>
<dbReference type="Proteomes" id="UP001159042">
    <property type="component" value="Unassembled WGS sequence"/>
</dbReference>
<dbReference type="PANTHER" id="PTHR12436">
    <property type="entry name" value="80 KDA MCM3-ASSOCIATED PROTEIN"/>
    <property type="match status" value="1"/>
</dbReference>
<name>A0AAV8W8D1_9CUCU</name>
<evidence type="ECO:0000256" key="6">
    <source>
        <dbReference type="ARBA" id="ARBA00022448"/>
    </source>
</evidence>
<organism evidence="26 27">
    <name type="scientific">Exocentrus adspersus</name>
    <dbReference type="NCBI Taxonomy" id="1586481"/>
    <lineage>
        <taxon>Eukaryota</taxon>
        <taxon>Metazoa</taxon>
        <taxon>Ecdysozoa</taxon>
        <taxon>Arthropoda</taxon>
        <taxon>Hexapoda</taxon>
        <taxon>Insecta</taxon>
        <taxon>Pterygota</taxon>
        <taxon>Neoptera</taxon>
        <taxon>Endopterygota</taxon>
        <taxon>Coleoptera</taxon>
        <taxon>Polyphaga</taxon>
        <taxon>Cucujiformia</taxon>
        <taxon>Chrysomeloidea</taxon>
        <taxon>Cerambycidae</taxon>
        <taxon>Lamiinae</taxon>
        <taxon>Acanthocinini</taxon>
        <taxon>Exocentrus</taxon>
    </lineage>
</organism>
<evidence type="ECO:0000256" key="9">
    <source>
        <dbReference type="ARBA" id="ARBA00022490"/>
    </source>
</evidence>
<dbReference type="Gene3D" id="1.25.40.990">
    <property type="match status" value="1"/>
</dbReference>
<dbReference type="GO" id="GO:0005654">
    <property type="term" value="C:nucleoplasm"/>
    <property type="evidence" value="ECO:0007669"/>
    <property type="project" value="UniProtKB-SubCell"/>
</dbReference>
<keyword evidence="6" id="KW-0813">Transport</keyword>
<dbReference type="EC" id="2.3.1.48" evidence="5"/>
<evidence type="ECO:0000256" key="11">
    <source>
        <dbReference type="ARBA" id="ARBA00022679"/>
    </source>
</evidence>
<keyword evidence="15" id="KW-0007">Acetylation</keyword>
<evidence type="ECO:0000256" key="10">
    <source>
        <dbReference type="ARBA" id="ARBA00022553"/>
    </source>
</evidence>
<evidence type="ECO:0000256" key="5">
    <source>
        <dbReference type="ARBA" id="ARBA00013184"/>
    </source>
</evidence>
<feature type="compositionally biased region" description="Polar residues" evidence="24">
    <location>
        <begin position="767"/>
        <end position="779"/>
    </location>
</feature>
<dbReference type="FunFam" id="1.25.40.990:FF:000003">
    <property type="entry name" value="germinal-center associated nuclear protein isoform X2"/>
    <property type="match status" value="1"/>
</dbReference>
<feature type="domain" description="SAC3/GANP/THP3 conserved" evidence="25">
    <location>
        <begin position="228"/>
        <end position="518"/>
    </location>
</feature>
<keyword evidence="16" id="KW-0811">Translocation</keyword>
<dbReference type="PANTHER" id="PTHR12436:SF3">
    <property type="entry name" value="GERMINAL-CENTER ASSOCIATED NUCLEAR PROTEIN"/>
    <property type="match status" value="1"/>
</dbReference>
<reference evidence="26 27" key="1">
    <citation type="journal article" date="2023" name="Insect Mol. Biol.">
        <title>Genome sequencing provides insights into the evolution of gene families encoding plant cell wall-degrading enzymes in longhorned beetles.</title>
        <authorList>
            <person name="Shin N.R."/>
            <person name="Okamura Y."/>
            <person name="Kirsch R."/>
            <person name="Pauchet Y."/>
        </authorList>
    </citation>
    <scope>NUCLEOTIDE SEQUENCE [LARGE SCALE GENOMIC DNA]</scope>
    <source>
        <strain evidence="26">EAD_L_NR</strain>
    </source>
</reference>
<evidence type="ECO:0000256" key="17">
    <source>
        <dbReference type="ARBA" id="ARBA00023054"/>
    </source>
</evidence>
<dbReference type="GO" id="GO:0005643">
    <property type="term" value="C:nuclear pore"/>
    <property type="evidence" value="ECO:0007669"/>
    <property type="project" value="UniProtKB-SubCell"/>
</dbReference>
<keyword evidence="7" id="KW-0158">Chromosome</keyword>
<dbReference type="SUPFAM" id="SSF54928">
    <property type="entry name" value="RNA-binding domain, RBD"/>
    <property type="match status" value="1"/>
</dbReference>
<evidence type="ECO:0000256" key="12">
    <source>
        <dbReference type="ARBA" id="ARBA00022816"/>
    </source>
</evidence>
<dbReference type="GO" id="GO:0061733">
    <property type="term" value="F:protein-lysine-acetyltransferase activity"/>
    <property type="evidence" value="ECO:0007669"/>
    <property type="project" value="UniProtKB-EC"/>
</dbReference>
<evidence type="ECO:0000256" key="8">
    <source>
        <dbReference type="ARBA" id="ARBA00022481"/>
    </source>
</evidence>
<evidence type="ECO:0000256" key="23">
    <source>
        <dbReference type="ARBA" id="ARBA00069544"/>
    </source>
</evidence>
<evidence type="ECO:0000256" key="13">
    <source>
        <dbReference type="ARBA" id="ARBA00022859"/>
    </source>
</evidence>
<sequence>MDSKKNVGPQETYKIICTNYPSDFILDKNLAKEYFRQFGKLRRLTFRPKQRICTVEYTTRDGYLNALNNSGEYKGAIFKVSSEKSPETKKRKAKSARPIWVEDDEVNAELAAMSGLASENYSFSEEVDTSGGLIEVKAKKIAKLKRSWPTSSPIKAKKKSKDREKVAPNVHAEILAKHVELISLIKSQATTLEEKYKVLDARDKLIRIKLQIKIQVKSSATVGTCPDMCPEKERLMRETKHQVALYEQEDGGRSMDQSKAIKQYSRSSADQEFPLPHELRPVFVLQMTMSYLMHNIIDMCETNEVNLAEWYHFMWDRTRGIRKDITQQELCGHGAVELIEQCARFHIHCSARLVAEDPSVFDQKINTENLTKCLQSLKYMYHDLQLKGERCPNEAEFRAYIILLNLNDGNFMWEVQELPLEIQKSKEVKFALEVYSALDKSNYVKFFKLVYSTTYLNACILMRYFVQVRVTALKTLLKCYTSRAFKAMYPLGELQQLLAFDDIESTMDFMQAYGLSINEEKTHILLEKNNFALPELPYALDRSLNVVELKRTCSVGKTVCGKELPPKTFVNHIPQNSFDHKGYLLLGDLLADTDFTDKEVSEDVPLTPTSNEEGLPVSTTVALNIFPQTNIAVQPPSGSIFTQGKQIKDSPLDIFSQPQAQNSVSVKAETRNIFGSTTSLQKVNVDVVPVKDETDWKPASFSFFGRPFQATDTGSDKPPSIFGGVPIAETSRDLPSTTLPCKKGGFHFDLPPKAAVEINPVPVLQSRQEQQFAPDQASSAKDESEKLQRQLEEKTTMTQEHTMTQEREEKRRELEMEKLEQKRIEEQKLKEVKRRKQEEALKRKMEELKKEEQRLKQIQIHRTVKSVLEALVDNVDKKLRIDRLQEIRQKIQNRSVLEVMRKWRQVVSRNKKKRKALDCTPVWMDTRTLDESAKELHTASQELTLKLRKRYKYGKSIDISPVVDSKISKINLFQLTYSALNQRFFNLRGIIQKHIFWKVEVSLPDHYELNDGLTSIEETLRDAFRWEDRDGTIMLMEKINPNPVQSVTYCIERQRGLFVRYGDANGIIFIAKDFNTLLQRRILENLKNLGVFTKIPIVIILQEYSEGQSKLQNLMDENIISNYIILMQSMTPSSLVELVKDGLVYLAGKVEKPPPLELDTLNSFMKKYLCTEIWKRAKSFGKWNSHYKSCLRKPNIIISLYNEALMKLKQIVLNKSCFEYPIFPETFKDYLPSDKPDYLPCNYCYFPKFWKDEAYVTQLECVLNKFTLPNWTDKWPTSSQVELEAIVLNYCRKVFMKPEKRFYKIMSVLLKDVKPNVNFEEVEKVLWTDVIEVIAWEKLNETNLSLVGTAFENKSVFNQFIVVYDYDTLENYSRSDWFYANHPVIKKYVEAEMKRKVYDDDPEQTDTTLQLNLSIDLDKIICDASRQLTNPPRVDSVKLKKELEEFNAMLSDLENSINIHRHISKRIEDNLKRAIDEN</sequence>
<evidence type="ECO:0000259" key="25">
    <source>
        <dbReference type="Pfam" id="PF03399"/>
    </source>
</evidence>
<dbReference type="Pfam" id="PF03399">
    <property type="entry name" value="SAC3_GANP"/>
    <property type="match status" value="1"/>
</dbReference>
<dbReference type="GO" id="GO:0002376">
    <property type="term" value="P:immune system process"/>
    <property type="evidence" value="ECO:0007669"/>
    <property type="project" value="UniProtKB-KW"/>
</dbReference>
<keyword evidence="12" id="KW-0509">mRNA transport</keyword>
<keyword evidence="11" id="KW-0808">Transferase</keyword>
<gene>
    <name evidence="26" type="ORF">NQ315_001455</name>
</gene>
<feature type="region of interest" description="Disordered" evidence="24">
    <location>
        <begin position="767"/>
        <end position="810"/>
    </location>
</feature>
<evidence type="ECO:0000256" key="3">
    <source>
        <dbReference type="ARBA" id="ARBA00004567"/>
    </source>
</evidence>